<sequence length="327" mass="35306">MDLLELLKAAVYGVVEGITEWLPVSSTGHMLLLEQFMPLSVSKDFWDMFLVVIQLGAIIAVLVAFFHELNPFSRTKSAGERRSTWTLWAKTIVACVPAAVVGLPLDDWIEDHLGSPFVIAAALIFYGIAFIVIETVRESRAQRLMAEPAADSTVATSATGAYRPRHFSGSDNGASQPQQELTVSQVADADARIQDIDDLDWKTALGIGLFQVLSIVPGTSRSGSTIIGGLILGCSRTVVAQFTFYLAIPVMVGASGLRLVKYFLKGNAFSGPEAAILITGCIVAFVVSLAAIRFLMGFVKKHDFKPFGWYRIVLGVAVIAYFALAVA</sequence>
<feature type="transmembrane region" description="Helical" evidence="17">
    <location>
        <begin position="45"/>
        <end position="66"/>
    </location>
</feature>
<dbReference type="PANTHER" id="PTHR30622:SF3">
    <property type="entry name" value="UNDECAPRENYL-DIPHOSPHATASE"/>
    <property type="match status" value="1"/>
</dbReference>
<feature type="transmembrane region" description="Helical" evidence="17">
    <location>
        <begin position="87"/>
        <end position="105"/>
    </location>
</feature>
<dbReference type="PANTHER" id="PTHR30622">
    <property type="entry name" value="UNDECAPRENYL-DIPHOSPHATASE"/>
    <property type="match status" value="1"/>
</dbReference>
<keyword evidence="9 17" id="KW-0573">Peptidoglycan synthesis</keyword>
<comment type="subcellular location">
    <subcellularLocation>
        <location evidence="1 17">Cell membrane</location>
        <topology evidence="1 17">Multi-pass membrane protein</topology>
    </subcellularLocation>
</comment>
<dbReference type="EMBL" id="JANSKA010000001">
    <property type="protein sequence ID" value="MCR9035375.1"/>
    <property type="molecule type" value="Genomic_DNA"/>
</dbReference>
<evidence type="ECO:0000256" key="3">
    <source>
        <dbReference type="ARBA" id="ARBA00012374"/>
    </source>
</evidence>
<comment type="caution">
    <text evidence="18">The sequence shown here is derived from an EMBL/GenBank/DDBJ whole genome shotgun (WGS) entry which is preliminary data.</text>
</comment>
<keyword evidence="10 17" id="KW-1133">Transmembrane helix</keyword>
<dbReference type="Proteomes" id="UP001204320">
    <property type="component" value="Unassembled WGS sequence"/>
</dbReference>
<keyword evidence="6 17" id="KW-0812">Transmembrane</keyword>
<feature type="transmembrane region" description="Helical" evidence="17">
    <location>
        <begin position="117"/>
        <end position="136"/>
    </location>
</feature>
<evidence type="ECO:0000256" key="12">
    <source>
        <dbReference type="ARBA" id="ARBA00023251"/>
    </source>
</evidence>
<reference evidence="18 19" key="1">
    <citation type="submission" date="2022-08" db="EMBL/GenBank/DDBJ databases">
        <title>Tractidigestivibacter montrealensis type strain KD21.</title>
        <authorList>
            <person name="Diop K."/>
            <person name="Richard C."/>
            <person name="Routy B."/>
        </authorList>
    </citation>
    <scope>NUCLEOTIDE SEQUENCE [LARGE SCALE GENOMIC DNA]</scope>
    <source>
        <strain evidence="18 19">KD21</strain>
    </source>
</reference>
<evidence type="ECO:0000313" key="19">
    <source>
        <dbReference type="Proteomes" id="UP001204320"/>
    </source>
</evidence>
<evidence type="ECO:0000256" key="13">
    <source>
        <dbReference type="ARBA" id="ARBA00023316"/>
    </source>
</evidence>
<evidence type="ECO:0000256" key="5">
    <source>
        <dbReference type="ARBA" id="ARBA00022475"/>
    </source>
</evidence>
<evidence type="ECO:0000256" key="1">
    <source>
        <dbReference type="ARBA" id="ARBA00004651"/>
    </source>
</evidence>
<comment type="catalytic activity">
    <reaction evidence="16 17">
        <text>di-trans,octa-cis-undecaprenyl diphosphate + H2O = di-trans,octa-cis-undecaprenyl phosphate + phosphate + H(+)</text>
        <dbReference type="Rhea" id="RHEA:28094"/>
        <dbReference type="ChEBI" id="CHEBI:15377"/>
        <dbReference type="ChEBI" id="CHEBI:15378"/>
        <dbReference type="ChEBI" id="CHEBI:43474"/>
        <dbReference type="ChEBI" id="CHEBI:58405"/>
        <dbReference type="ChEBI" id="CHEBI:60392"/>
        <dbReference type="EC" id="3.6.1.27"/>
    </reaction>
</comment>
<accession>A0ABT1Z597</accession>
<keyword evidence="19" id="KW-1185">Reference proteome</keyword>
<keyword evidence="13 17" id="KW-0961">Cell wall biogenesis/degradation</keyword>
<organism evidence="18 19">
    <name type="scientific">Tractidigestivibacter montrealensis</name>
    <dbReference type="NCBI Taxonomy" id="2972466"/>
    <lineage>
        <taxon>Bacteria</taxon>
        <taxon>Bacillati</taxon>
        <taxon>Actinomycetota</taxon>
        <taxon>Coriobacteriia</taxon>
        <taxon>Coriobacteriales</taxon>
        <taxon>Atopobiaceae</taxon>
        <taxon>Tractidigestivibacter</taxon>
    </lineage>
</organism>
<keyword evidence="5 17" id="KW-1003">Cell membrane</keyword>
<protein>
    <recommendedName>
        <fullName evidence="4 17">Undecaprenyl-diphosphatase</fullName>
        <ecNumber evidence="3 17">3.6.1.27</ecNumber>
    </recommendedName>
    <alternativeName>
        <fullName evidence="15 17">Bacitracin resistance protein</fullName>
    </alternativeName>
    <alternativeName>
        <fullName evidence="14 17">Undecaprenyl pyrophosphate phosphatase</fullName>
    </alternativeName>
</protein>
<name>A0ABT1Z597_9ACTN</name>
<evidence type="ECO:0000256" key="2">
    <source>
        <dbReference type="ARBA" id="ARBA00010621"/>
    </source>
</evidence>
<evidence type="ECO:0000256" key="9">
    <source>
        <dbReference type="ARBA" id="ARBA00022984"/>
    </source>
</evidence>
<evidence type="ECO:0000256" key="14">
    <source>
        <dbReference type="ARBA" id="ARBA00032707"/>
    </source>
</evidence>
<evidence type="ECO:0000256" key="8">
    <source>
        <dbReference type="ARBA" id="ARBA00022960"/>
    </source>
</evidence>
<evidence type="ECO:0000256" key="15">
    <source>
        <dbReference type="ARBA" id="ARBA00032932"/>
    </source>
</evidence>
<proteinExistence type="inferred from homology"/>
<evidence type="ECO:0000256" key="17">
    <source>
        <dbReference type="HAMAP-Rule" id="MF_01006"/>
    </source>
</evidence>
<keyword evidence="7 17" id="KW-0378">Hydrolase</keyword>
<keyword evidence="12 17" id="KW-0046">Antibiotic resistance</keyword>
<gene>
    <name evidence="17" type="primary">uppP</name>
    <name evidence="18" type="ORF">NVS32_00165</name>
</gene>
<keyword evidence="8 17" id="KW-0133">Cell shape</keyword>
<evidence type="ECO:0000256" key="7">
    <source>
        <dbReference type="ARBA" id="ARBA00022801"/>
    </source>
</evidence>
<evidence type="ECO:0000256" key="6">
    <source>
        <dbReference type="ARBA" id="ARBA00022692"/>
    </source>
</evidence>
<comment type="function">
    <text evidence="17">Catalyzes the dephosphorylation of undecaprenyl diphosphate (UPP). Confers resistance to bacitracin.</text>
</comment>
<evidence type="ECO:0000313" key="18">
    <source>
        <dbReference type="EMBL" id="MCR9035375.1"/>
    </source>
</evidence>
<dbReference type="Pfam" id="PF02673">
    <property type="entry name" value="BacA"/>
    <property type="match status" value="2"/>
</dbReference>
<evidence type="ECO:0000256" key="11">
    <source>
        <dbReference type="ARBA" id="ARBA00023136"/>
    </source>
</evidence>
<feature type="transmembrane region" description="Helical" evidence="17">
    <location>
        <begin position="230"/>
        <end position="254"/>
    </location>
</feature>
<feature type="transmembrane region" description="Helical" evidence="17">
    <location>
        <begin position="274"/>
        <end position="296"/>
    </location>
</feature>
<comment type="miscellaneous">
    <text evidence="17">Bacitracin is thought to be involved in the inhibition of peptidoglycan synthesis by sequestering undecaprenyl diphosphate, thereby reducing the pool of lipid carrier available.</text>
</comment>
<evidence type="ECO:0000256" key="16">
    <source>
        <dbReference type="ARBA" id="ARBA00047594"/>
    </source>
</evidence>
<dbReference type="EC" id="3.6.1.27" evidence="3 17"/>
<dbReference type="HAMAP" id="MF_01006">
    <property type="entry name" value="Undec_diphosphatase"/>
    <property type="match status" value="1"/>
</dbReference>
<dbReference type="RefSeq" id="WP_258498174.1">
    <property type="nucleotide sequence ID" value="NZ_JANSKA010000001.1"/>
</dbReference>
<comment type="similarity">
    <text evidence="2 17">Belongs to the UppP family.</text>
</comment>
<evidence type="ECO:0000256" key="10">
    <source>
        <dbReference type="ARBA" id="ARBA00022989"/>
    </source>
</evidence>
<dbReference type="InterPro" id="IPR003824">
    <property type="entry name" value="UppP"/>
</dbReference>
<keyword evidence="11 17" id="KW-0472">Membrane</keyword>
<feature type="transmembrane region" description="Helical" evidence="17">
    <location>
        <begin position="308"/>
        <end position="326"/>
    </location>
</feature>
<evidence type="ECO:0000256" key="4">
    <source>
        <dbReference type="ARBA" id="ARBA00021581"/>
    </source>
</evidence>